<dbReference type="EMBL" id="JAHKPV010000021">
    <property type="protein sequence ID" value="MBU2875711.1"/>
    <property type="molecule type" value="Genomic_DNA"/>
</dbReference>
<protein>
    <submittedName>
        <fullName evidence="3">DegT/DnrJ/EryC1/StrS family aminotransferase</fullName>
    </submittedName>
</protein>
<accession>A0ABS6AC28</accession>
<evidence type="ECO:0000256" key="1">
    <source>
        <dbReference type="ARBA" id="ARBA00022898"/>
    </source>
</evidence>
<comment type="caution">
    <text evidence="3">The sequence shown here is derived from an EMBL/GenBank/DDBJ whole genome shotgun (WGS) entry which is preliminary data.</text>
</comment>
<evidence type="ECO:0000313" key="4">
    <source>
        <dbReference type="Proteomes" id="UP000753376"/>
    </source>
</evidence>
<keyword evidence="3" id="KW-0032">Aminotransferase</keyword>
<proteinExistence type="inferred from homology"/>
<reference evidence="3 4" key="1">
    <citation type="submission" date="2021-05" db="EMBL/GenBank/DDBJ databases">
        <title>Draft genomes of bacteria isolated from model marine particles.</title>
        <authorList>
            <person name="Datta M.S."/>
            <person name="Schwartzman J.A."/>
            <person name="Enke T.N."/>
            <person name="Saavedra J."/>
            <person name="Cermak N."/>
            <person name="Cordero O.X."/>
        </authorList>
    </citation>
    <scope>NUCLEOTIDE SEQUENCE [LARGE SCALE GENOMIC DNA]</scope>
    <source>
        <strain evidence="3 4">D2M19</strain>
    </source>
</reference>
<dbReference type="InterPro" id="IPR000653">
    <property type="entry name" value="DegT/StrS_aminotransferase"/>
</dbReference>
<dbReference type="Proteomes" id="UP000753376">
    <property type="component" value="Unassembled WGS sequence"/>
</dbReference>
<evidence type="ECO:0000313" key="3">
    <source>
        <dbReference type="EMBL" id="MBU2875711.1"/>
    </source>
</evidence>
<dbReference type="PANTHER" id="PTHR30244:SF9">
    <property type="entry name" value="PROTEIN RV3402C"/>
    <property type="match status" value="1"/>
</dbReference>
<organism evidence="3 4">
    <name type="scientific">Marinobacter salexigens</name>
    <dbReference type="NCBI Taxonomy" id="1925763"/>
    <lineage>
        <taxon>Bacteria</taxon>
        <taxon>Pseudomonadati</taxon>
        <taxon>Pseudomonadota</taxon>
        <taxon>Gammaproteobacteria</taxon>
        <taxon>Pseudomonadales</taxon>
        <taxon>Marinobacteraceae</taxon>
        <taxon>Marinobacter</taxon>
    </lineage>
</organism>
<name>A0ABS6AC28_9GAMM</name>
<dbReference type="PANTHER" id="PTHR30244">
    <property type="entry name" value="TRANSAMINASE"/>
    <property type="match status" value="1"/>
</dbReference>
<keyword evidence="1 2" id="KW-0663">Pyridoxal phosphate</keyword>
<dbReference type="RefSeq" id="WP_216009473.1">
    <property type="nucleotide sequence ID" value="NZ_JAHKPV010000021.1"/>
</dbReference>
<gene>
    <name evidence="3" type="ORF">KO508_17075</name>
</gene>
<keyword evidence="3" id="KW-0808">Transferase</keyword>
<sequence>MAKGGHSRPGALVALLEQRLCEYHHSKYCVAFATGFWSLVACLRLKALNAPEVIIPSFTYRRLADVVFWAGKTPRFVDVDPGTLAISPKAVERAISSKTGAILAVHPIVNCCDVGALQGIAHDHRVPIVFDAVESVHETCEGRRVGSFEGAEVFSLHASKLINGLEGGYVCSDDREFVARLRRFKTHDATSASLQEPGSWIPSEMPDLHAAFALAGLDEIDLNVSHNQRIYRAYQARLKTVPGIRLRAFDEAEQTSFKNIVAELTDRSSCSRDSLVQQLNHNGMLARAHYSPPLHTRSYEFPVSCPDALPVTESVAARFINLPCGFRMKEGDVSSVVDVIEKSLSMDSGG</sequence>
<dbReference type="PIRSF" id="PIRSF000390">
    <property type="entry name" value="PLP_StrS"/>
    <property type="match status" value="1"/>
</dbReference>
<comment type="similarity">
    <text evidence="2">Belongs to the DegT/DnrJ/EryC1 family.</text>
</comment>
<dbReference type="GO" id="GO:0008483">
    <property type="term" value="F:transaminase activity"/>
    <property type="evidence" value="ECO:0007669"/>
    <property type="project" value="UniProtKB-KW"/>
</dbReference>
<dbReference type="Pfam" id="PF01041">
    <property type="entry name" value="DegT_DnrJ_EryC1"/>
    <property type="match status" value="1"/>
</dbReference>
<evidence type="ECO:0000256" key="2">
    <source>
        <dbReference type="RuleBase" id="RU004508"/>
    </source>
</evidence>
<keyword evidence="4" id="KW-1185">Reference proteome</keyword>